<gene>
    <name evidence="7" type="ORF">RGCCGE502_31902</name>
</gene>
<dbReference type="EMBL" id="AEYE02000036">
    <property type="protein sequence ID" value="EPE94384.1"/>
    <property type="molecule type" value="Genomic_DNA"/>
</dbReference>
<dbReference type="SUPFAM" id="SSF55681">
    <property type="entry name" value="Class II aaRS and biotin synthetases"/>
    <property type="match status" value="1"/>
</dbReference>
<dbReference type="EC" id="6.1.1.22" evidence="7"/>
<dbReference type="HOGENOM" id="CLU_004553_2_6_5"/>
<dbReference type="Proteomes" id="UP000014411">
    <property type="component" value="Unassembled WGS sequence"/>
</dbReference>
<dbReference type="AlphaFoldDB" id="S3H6P7"/>
<dbReference type="InterPro" id="IPR006195">
    <property type="entry name" value="aa-tRNA-synth_II"/>
</dbReference>
<keyword evidence="3" id="KW-0067">ATP-binding</keyword>
<proteinExistence type="predicted"/>
<keyword evidence="4" id="KW-0648">Protein biosynthesis</keyword>
<keyword evidence="8" id="KW-1185">Reference proteome</keyword>
<evidence type="ECO:0000256" key="5">
    <source>
        <dbReference type="ARBA" id="ARBA00023146"/>
    </source>
</evidence>
<protein>
    <submittedName>
        <fullName evidence="7">Asparagine ligase A</fullName>
        <ecNumber evidence="7">6.1.1.22</ecNumber>
    </submittedName>
</protein>
<evidence type="ECO:0000313" key="8">
    <source>
        <dbReference type="Proteomes" id="UP000014411"/>
    </source>
</evidence>
<evidence type="ECO:0000313" key="7">
    <source>
        <dbReference type="EMBL" id="EPE94384.1"/>
    </source>
</evidence>
<keyword evidence="2" id="KW-0547">Nucleotide-binding</keyword>
<dbReference type="PANTHER" id="PTHR22594">
    <property type="entry name" value="ASPARTYL/LYSYL-TRNA SYNTHETASE"/>
    <property type="match status" value="1"/>
</dbReference>
<dbReference type="InterPro" id="IPR045864">
    <property type="entry name" value="aa-tRNA-synth_II/BPL/LPL"/>
</dbReference>
<dbReference type="PANTHER" id="PTHR22594:SF34">
    <property type="entry name" value="ASPARAGINE--TRNA LIGASE, MITOCHONDRIAL-RELATED"/>
    <property type="match status" value="1"/>
</dbReference>
<dbReference type="GO" id="GO:0006421">
    <property type="term" value="P:asparaginyl-tRNA aminoacylation"/>
    <property type="evidence" value="ECO:0007669"/>
    <property type="project" value="TreeGrafter"/>
</dbReference>
<evidence type="ECO:0000256" key="2">
    <source>
        <dbReference type="ARBA" id="ARBA00022741"/>
    </source>
</evidence>
<evidence type="ECO:0000256" key="1">
    <source>
        <dbReference type="ARBA" id="ARBA00022598"/>
    </source>
</evidence>
<dbReference type="RefSeq" id="WP_016558274.1">
    <property type="nucleotide sequence ID" value="NZ_AEYE02000036.1"/>
</dbReference>
<evidence type="ECO:0000259" key="6">
    <source>
        <dbReference type="PROSITE" id="PS50862"/>
    </source>
</evidence>
<accession>S3H6P7</accession>
<name>S3H6P7_9HYPH</name>
<keyword evidence="5" id="KW-0030">Aminoacyl-tRNA synthetase</keyword>
<dbReference type="GO" id="GO:0004816">
    <property type="term" value="F:asparagine-tRNA ligase activity"/>
    <property type="evidence" value="ECO:0007669"/>
    <property type="project" value="UniProtKB-EC"/>
</dbReference>
<evidence type="ECO:0000256" key="4">
    <source>
        <dbReference type="ARBA" id="ARBA00022917"/>
    </source>
</evidence>
<feature type="domain" description="Aminoacyl-transfer RNA synthetases class-II family profile" evidence="6">
    <location>
        <begin position="45"/>
        <end position="343"/>
    </location>
</feature>
<dbReference type="Gene3D" id="3.30.930.10">
    <property type="entry name" value="Bira Bifunctional Protein, Domain 2"/>
    <property type="match status" value="1"/>
</dbReference>
<comment type="caution">
    <text evidence="7">The sequence shown here is derived from an EMBL/GenBank/DDBJ whole genome shotgun (WGS) entry which is preliminary data.</text>
</comment>
<dbReference type="GO" id="GO:0005524">
    <property type="term" value="F:ATP binding"/>
    <property type="evidence" value="ECO:0007669"/>
    <property type="project" value="UniProtKB-KW"/>
</dbReference>
<geneLocation type="plasmid" evidence="7">
    <name>pRg502b</name>
</geneLocation>
<sequence>MGTAIPTTQIQPSIVPTKPPRAWRHPDQHLLVAMNAPWYGLVLDLQDAVTRATVNFFSARGLRAAHLPITTGSISSPMGLGSDSLPVAIELHGERVYLADSMQFLLEYATRLTGRGAYYIMPSFRGECHDTTHLNEFFHSEAELRGNLTDVLDTVDAYMTALSSALLEVTSLTQTLQQRTRHLQIFASGGRAPRVTFDEAAVMLADIPDAIEYDPAGYRTLTRSGERALAQQMGGAAWVIEWDAIATPFYQATVERRGDLRSLNADLVLSGPGEVVGAGQRHTTATEVLEALHRRGIDPEPYRWYLQMKREAPLVTAGFGLGVERLLCWALGHDDIRDLQLVPRLLGIPRAF</sequence>
<keyword evidence="1 7" id="KW-0436">Ligase</keyword>
<keyword evidence="7" id="KW-0614">Plasmid</keyword>
<evidence type="ECO:0000256" key="3">
    <source>
        <dbReference type="ARBA" id="ARBA00022840"/>
    </source>
</evidence>
<dbReference type="Pfam" id="PF00152">
    <property type="entry name" value="tRNA-synt_2"/>
    <property type="match status" value="1"/>
</dbReference>
<organism evidence="7 8">
    <name type="scientific">Rhizobium grahamii CCGE 502</name>
    <dbReference type="NCBI Taxonomy" id="990285"/>
    <lineage>
        <taxon>Bacteria</taxon>
        <taxon>Pseudomonadati</taxon>
        <taxon>Pseudomonadota</taxon>
        <taxon>Alphaproteobacteria</taxon>
        <taxon>Hyphomicrobiales</taxon>
        <taxon>Rhizobiaceae</taxon>
        <taxon>Rhizobium/Agrobacterium group</taxon>
        <taxon>Rhizobium</taxon>
    </lineage>
</organism>
<dbReference type="InterPro" id="IPR004364">
    <property type="entry name" value="Aa-tRNA-synt_II"/>
</dbReference>
<dbReference type="PROSITE" id="PS50862">
    <property type="entry name" value="AA_TRNA_LIGASE_II"/>
    <property type="match status" value="1"/>
</dbReference>
<reference evidence="7 8" key="1">
    <citation type="journal article" date="2012" name="J. Bacteriol.">
        <title>Genome sequence of Rhizobium grahamii CCGE502, a broad-host-range symbiont with low nodulation competitiveness in Phaseolus vulgaris.</title>
        <authorList>
            <person name="Althabegoiti M.J."/>
            <person name="Lozano L."/>
            <person name="Torres-Tejerizo G."/>
            <person name="Ormeno-Orrillo E."/>
            <person name="Rogel M.A."/>
            <person name="Gonzalez V."/>
            <person name="Martinez-Romero E."/>
        </authorList>
    </citation>
    <scope>NUCLEOTIDE SEQUENCE [LARGE SCALE GENOMIC DNA]</scope>
    <source>
        <strain evidence="7 8">CCGE 502</strain>
        <plasmid evidence="7">pRg502b</plasmid>
    </source>
</reference>